<name>A0AAN4YHC4_ASPOZ</name>
<sequence>MQGFPESQPSSSIMDSLRAARDARMFASTSNTENIEILMEQPLETPWAILSYTWRNVFRMSQTPTSKTSLCTACKAAAYIDIPFLQIDTCFISGPGVSLRAKSAMNGLEYADYRRAPMCLVYLQDVVYTDGDSNFMEKIQNSSWLNEAWALQELLASNEITFYSSEAKRLCKKSDILAQVPINSVTRERLLADSPAEFAFCHRIDLITPCSRLLRPPLYSKPFKLDVPLYDRRQDGYLLGLECFDAAKPQAKLGICVRLEGQSPYYHWANAMQIEEYDGTLQKQSITVLQDGRVGNSEKLVELTRQRQQQRADARARRELEFMETGTSREENSEGGKRKREYKKGPE</sequence>
<reference evidence="2" key="1">
    <citation type="submission" date="2023-04" db="EMBL/GenBank/DDBJ databases">
        <title>Aspergillus oryzae NBRC 4228.</title>
        <authorList>
            <person name="Ichikawa N."/>
            <person name="Sato H."/>
            <person name="Tonouchi N."/>
        </authorList>
    </citation>
    <scope>NUCLEOTIDE SEQUENCE</scope>
    <source>
        <strain evidence="2">NBRC 4228</strain>
    </source>
</reference>
<dbReference type="AlphaFoldDB" id="A0AAN4YHC4"/>
<accession>A0AAN4YHC4</accession>
<protein>
    <submittedName>
        <fullName evidence="2">Unnamed protein product</fullName>
    </submittedName>
</protein>
<dbReference type="EMBL" id="BSYA01000035">
    <property type="protein sequence ID" value="GMG27434.1"/>
    <property type="molecule type" value="Genomic_DNA"/>
</dbReference>
<evidence type="ECO:0000313" key="2">
    <source>
        <dbReference type="EMBL" id="GMG27434.1"/>
    </source>
</evidence>
<feature type="region of interest" description="Disordered" evidence="1">
    <location>
        <begin position="303"/>
        <end position="347"/>
    </location>
</feature>
<gene>
    <name evidence="2" type="ORF">Aory04_000406400</name>
</gene>
<feature type="compositionally biased region" description="Basic residues" evidence="1">
    <location>
        <begin position="337"/>
        <end position="347"/>
    </location>
</feature>
<comment type="caution">
    <text evidence="2">The sequence shown here is derived from an EMBL/GenBank/DDBJ whole genome shotgun (WGS) entry which is preliminary data.</text>
</comment>
<proteinExistence type="predicted"/>
<dbReference type="Proteomes" id="UP001165205">
    <property type="component" value="Unassembled WGS sequence"/>
</dbReference>
<evidence type="ECO:0000313" key="3">
    <source>
        <dbReference type="Proteomes" id="UP001165205"/>
    </source>
</evidence>
<organism evidence="2 3">
    <name type="scientific">Aspergillus oryzae</name>
    <name type="common">Yellow koji mold</name>
    <dbReference type="NCBI Taxonomy" id="5062"/>
    <lineage>
        <taxon>Eukaryota</taxon>
        <taxon>Fungi</taxon>
        <taxon>Dikarya</taxon>
        <taxon>Ascomycota</taxon>
        <taxon>Pezizomycotina</taxon>
        <taxon>Eurotiomycetes</taxon>
        <taxon>Eurotiomycetidae</taxon>
        <taxon>Eurotiales</taxon>
        <taxon>Aspergillaceae</taxon>
        <taxon>Aspergillus</taxon>
        <taxon>Aspergillus subgen. Circumdati</taxon>
    </lineage>
</organism>
<dbReference type="PANTHER" id="PTHR10622">
    <property type="entry name" value="HET DOMAIN-CONTAINING PROTEIN"/>
    <property type="match status" value="1"/>
</dbReference>
<dbReference type="PANTHER" id="PTHR10622:SF10">
    <property type="entry name" value="HET DOMAIN-CONTAINING PROTEIN"/>
    <property type="match status" value="1"/>
</dbReference>
<evidence type="ECO:0000256" key="1">
    <source>
        <dbReference type="SAM" id="MobiDB-lite"/>
    </source>
</evidence>
<feature type="compositionally biased region" description="Basic and acidic residues" evidence="1">
    <location>
        <begin position="303"/>
        <end position="336"/>
    </location>
</feature>